<dbReference type="RefSeq" id="WP_207862520.1">
    <property type="nucleotide sequence ID" value="NZ_JAFREP010000039.1"/>
</dbReference>
<feature type="domain" description="Tail specific protease" evidence="1">
    <location>
        <begin position="252"/>
        <end position="429"/>
    </location>
</feature>
<dbReference type="Pfam" id="PF03572">
    <property type="entry name" value="Peptidase_S41"/>
    <property type="match status" value="1"/>
</dbReference>
<evidence type="ECO:0000259" key="1">
    <source>
        <dbReference type="Pfam" id="PF03572"/>
    </source>
</evidence>
<reference evidence="2" key="1">
    <citation type="submission" date="2021-03" db="EMBL/GenBank/DDBJ databases">
        <authorList>
            <person name="Wang G."/>
        </authorList>
    </citation>
    <scope>NUCLEOTIDE SEQUENCE</scope>
    <source>
        <strain evidence="2">KCTC 12899</strain>
    </source>
</reference>
<dbReference type="SUPFAM" id="SSF52096">
    <property type="entry name" value="ClpP/crotonase"/>
    <property type="match status" value="1"/>
</dbReference>
<evidence type="ECO:0000313" key="2">
    <source>
        <dbReference type="EMBL" id="MBO1322547.1"/>
    </source>
</evidence>
<dbReference type="AlphaFoldDB" id="A0A8J7U692"/>
<organism evidence="2 3">
    <name type="scientific">Acanthopleuribacter pedis</name>
    <dbReference type="NCBI Taxonomy" id="442870"/>
    <lineage>
        <taxon>Bacteria</taxon>
        <taxon>Pseudomonadati</taxon>
        <taxon>Acidobacteriota</taxon>
        <taxon>Holophagae</taxon>
        <taxon>Acanthopleuribacterales</taxon>
        <taxon>Acanthopleuribacteraceae</taxon>
        <taxon>Acanthopleuribacter</taxon>
    </lineage>
</organism>
<dbReference type="InterPro" id="IPR029045">
    <property type="entry name" value="ClpP/crotonase-like_dom_sf"/>
</dbReference>
<dbReference type="GO" id="GO:0004175">
    <property type="term" value="F:endopeptidase activity"/>
    <property type="evidence" value="ECO:0007669"/>
    <property type="project" value="TreeGrafter"/>
</dbReference>
<dbReference type="GO" id="GO:0006508">
    <property type="term" value="P:proteolysis"/>
    <property type="evidence" value="ECO:0007669"/>
    <property type="project" value="InterPro"/>
</dbReference>
<dbReference type="GO" id="GO:0030288">
    <property type="term" value="C:outer membrane-bounded periplasmic space"/>
    <property type="evidence" value="ECO:0007669"/>
    <property type="project" value="TreeGrafter"/>
</dbReference>
<name>A0A8J7U692_9BACT</name>
<dbReference type="PANTHER" id="PTHR32060">
    <property type="entry name" value="TAIL-SPECIFIC PROTEASE"/>
    <property type="match status" value="1"/>
</dbReference>
<accession>A0A8J7U692</accession>
<dbReference type="PANTHER" id="PTHR32060:SF30">
    <property type="entry name" value="CARBOXY-TERMINAL PROCESSING PROTEASE CTPA"/>
    <property type="match status" value="1"/>
</dbReference>
<proteinExistence type="predicted"/>
<dbReference type="GO" id="GO:0008236">
    <property type="term" value="F:serine-type peptidase activity"/>
    <property type="evidence" value="ECO:0007669"/>
    <property type="project" value="InterPro"/>
</dbReference>
<dbReference type="GO" id="GO:0007165">
    <property type="term" value="P:signal transduction"/>
    <property type="evidence" value="ECO:0007669"/>
    <property type="project" value="TreeGrafter"/>
</dbReference>
<sequence>MKKILIVLGLFVLLGTGGGAYWMWGRPHLQLFPKLPDPALKTALIEPALLQADVEALYQGVLSRHPLLDNPGTRERLRPLVDAAKAEITEPMTRVQFFRVVGRLNHHFKDGHAFLIWPYQEYTDLKDAGRLSFPFRVQVREGQLFIKGGYTLGETRIAPGTRIVTLNNLPAADIIETLQQVTGGETQGLREQMAADRFPPMLWAVYGFIDTFNLFIEDGQGRREIQVNPSRRPEPEETQSLADYRYEELPDRVGLLTLVSFDTNPGDFEDFIDTTFAELRARGIRSLIIDIRENTGGNTDTVTYLSRHLAHKKFRLISHMTERLNQDNRGLFGYRGKAGTFLKKDWNDWETPKPEDVRFTGDVYLLVGPISYSSSIVFATTLKDNDFAVLIGQTTGGNANQTGQGNLFNLPHSQLRAFVATRLLVRPNGDQSVGGLVPHHPVARDAAGLADGRDPEREKALALIAARAAL</sequence>
<dbReference type="EMBL" id="JAFREP010000039">
    <property type="protein sequence ID" value="MBO1322547.1"/>
    <property type="molecule type" value="Genomic_DNA"/>
</dbReference>
<gene>
    <name evidence="2" type="ORF">J3U88_29000</name>
</gene>
<protein>
    <recommendedName>
        <fullName evidence="1">Tail specific protease domain-containing protein</fullName>
    </recommendedName>
</protein>
<keyword evidence="3" id="KW-1185">Reference proteome</keyword>
<dbReference type="Gene3D" id="3.90.226.10">
    <property type="entry name" value="2-enoyl-CoA Hydratase, Chain A, domain 1"/>
    <property type="match status" value="1"/>
</dbReference>
<dbReference type="Proteomes" id="UP000664417">
    <property type="component" value="Unassembled WGS sequence"/>
</dbReference>
<dbReference type="InterPro" id="IPR005151">
    <property type="entry name" value="Tail-specific_protease"/>
</dbReference>
<evidence type="ECO:0000313" key="3">
    <source>
        <dbReference type="Proteomes" id="UP000664417"/>
    </source>
</evidence>
<comment type="caution">
    <text evidence="2">The sequence shown here is derived from an EMBL/GenBank/DDBJ whole genome shotgun (WGS) entry which is preliminary data.</text>
</comment>